<evidence type="ECO:0000313" key="2">
    <source>
        <dbReference type="Proteomes" id="UP000193240"/>
    </source>
</evidence>
<dbReference type="InParanoid" id="A0A1Y2MBD6"/>
<dbReference type="AlphaFoldDB" id="A0A1Y2MBD6"/>
<keyword evidence="2" id="KW-1185">Reference proteome</keyword>
<proteinExistence type="predicted"/>
<organism evidence="1 2">
    <name type="scientific">Epicoccum nigrum</name>
    <name type="common">Soil fungus</name>
    <name type="synonym">Epicoccum purpurascens</name>
    <dbReference type="NCBI Taxonomy" id="105696"/>
    <lineage>
        <taxon>Eukaryota</taxon>
        <taxon>Fungi</taxon>
        <taxon>Dikarya</taxon>
        <taxon>Ascomycota</taxon>
        <taxon>Pezizomycotina</taxon>
        <taxon>Dothideomycetes</taxon>
        <taxon>Pleosporomycetidae</taxon>
        <taxon>Pleosporales</taxon>
        <taxon>Pleosporineae</taxon>
        <taxon>Didymellaceae</taxon>
        <taxon>Epicoccum</taxon>
    </lineage>
</organism>
<evidence type="ECO:0000313" key="1">
    <source>
        <dbReference type="EMBL" id="OSS53322.1"/>
    </source>
</evidence>
<name>A0A1Y2MBD6_EPING</name>
<sequence length="115" mass="13369">MQSNESDSKVKPTSLHPAERQKWLQALAHNMVALNRYAAQQATQGQVQVQVHQEKDRERIMIRHEQVLSLKFRITDASKGFYEYEYLSEKKKEVLPKTASEVMRDVANMVEGPRK</sequence>
<dbReference type="EMBL" id="KZ107839">
    <property type="protein sequence ID" value="OSS53322.1"/>
    <property type="molecule type" value="Genomic_DNA"/>
</dbReference>
<reference evidence="1 2" key="1">
    <citation type="journal article" date="2017" name="Genome Announc.">
        <title>Genome sequence of the saprophytic ascomycete Epicoccum nigrum ICMP 19927 strain isolated from New Zealand.</title>
        <authorList>
            <person name="Fokin M."/>
            <person name="Fleetwood D."/>
            <person name="Weir B.S."/>
            <person name="Villas-Boas S.G."/>
        </authorList>
    </citation>
    <scope>NUCLEOTIDE SEQUENCE [LARGE SCALE GENOMIC DNA]</scope>
    <source>
        <strain evidence="1 2">ICMP 19927</strain>
    </source>
</reference>
<dbReference type="Proteomes" id="UP000193240">
    <property type="component" value="Unassembled WGS sequence"/>
</dbReference>
<protein>
    <submittedName>
        <fullName evidence="1">Uncharacterized protein</fullName>
    </submittedName>
</protein>
<gene>
    <name evidence="1" type="ORF">B5807_02656</name>
</gene>
<accession>A0A1Y2MBD6</accession>